<keyword evidence="3" id="KW-1185">Reference proteome</keyword>
<name>A0A9P9AEB6_9PEZI</name>
<dbReference type="OrthoDB" id="10533504at2759"/>
<protein>
    <submittedName>
        <fullName evidence="2">Uncharacterized protein</fullName>
    </submittedName>
</protein>
<proteinExistence type="predicted"/>
<feature type="compositionally biased region" description="Basic and acidic residues" evidence="1">
    <location>
        <begin position="9"/>
        <end position="19"/>
    </location>
</feature>
<gene>
    <name evidence="2" type="ORF">F5X68DRAFT_273992</name>
</gene>
<evidence type="ECO:0000256" key="1">
    <source>
        <dbReference type="SAM" id="MobiDB-lite"/>
    </source>
</evidence>
<feature type="compositionally biased region" description="Acidic residues" evidence="1">
    <location>
        <begin position="322"/>
        <end position="350"/>
    </location>
</feature>
<dbReference type="Proteomes" id="UP000770015">
    <property type="component" value="Unassembled WGS sequence"/>
</dbReference>
<feature type="compositionally biased region" description="Acidic residues" evidence="1">
    <location>
        <begin position="68"/>
        <end position="80"/>
    </location>
</feature>
<organism evidence="2 3">
    <name type="scientific">Plectosphaerella plurivora</name>
    <dbReference type="NCBI Taxonomy" id="936078"/>
    <lineage>
        <taxon>Eukaryota</taxon>
        <taxon>Fungi</taxon>
        <taxon>Dikarya</taxon>
        <taxon>Ascomycota</taxon>
        <taxon>Pezizomycotina</taxon>
        <taxon>Sordariomycetes</taxon>
        <taxon>Hypocreomycetidae</taxon>
        <taxon>Glomerellales</taxon>
        <taxon>Plectosphaerellaceae</taxon>
        <taxon>Plectosphaerella</taxon>
    </lineage>
</organism>
<reference evidence="2" key="1">
    <citation type="journal article" date="2021" name="Nat. Commun.">
        <title>Genetic determinants of endophytism in the Arabidopsis root mycobiome.</title>
        <authorList>
            <person name="Mesny F."/>
            <person name="Miyauchi S."/>
            <person name="Thiergart T."/>
            <person name="Pickel B."/>
            <person name="Atanasova L."/>
            <person name="Karlsson M."/>
            <person name="Huettel B."/>
            <person name="Barry K.W."/>
            <person name="Haridas S."/>
            <person name="Chen C."/>
            <person name="Bauer D."/>
            <person name="Andreopoulos W."/>
            <person name="Pangilinan J."/>
            <person name="LaButti K."/>
            <person name="Riley R."/>
            <person name="Lipzen A."/>
            <person name="Clum A."/>
            <person name="Drula E."/>
            <person name="Henrissat B."/>
            <person name="Kohler A."/>
            <person name="Grigoriev I.V."/>
            <person name="Martin F.M."/>
            <person name="Hacquard S."/>
        </authorList>
    </citation>
    <scope>NUCLEOTIDE SEQUENCE</scope>
    <source>
        <strain evidence="2">MPI-SDFR-AT-0117</strain>
    </source>
</reference>
<feature type="region of interest" description="Disordered" evidence="1">
    <location>
        <begin position="1"/>
        <end position="88"/>
    </location>
</feature>
<evidence type="ECO:0000313" key="3">
    <source>
        <dbReference type="Proteomes" id="UP000770015"/>
    </source>
</evidence>
<feature type="region of interest" description="Disordered" evidence="1">
    <location>
        <begin position="317"/>
        <end position="368"/>
    </location>
</feature>
<accession>A0A9P9AEB6</accession>
<dbReference type="AlphaFoldDB" id="A0A9P9AEB6"/>
<dbReference type="EMBL" id="JAGSXJ010000005">
    <property type="protein sequence ID" value="KAH6691357.1"/>
    <property type="molecule type" value="Genomic_DNA"/>
</dbReference>
<sequence length="368" mass="42048">MGKGKRARERMQRFQAERKIKQKERKAAFRAARAAEKAAENAGTEGVTGEMNAAPTDNAEEPLNADASNDDVEMPDDNGIEDNKKPVKVPGPFHARDVVFQPILRLDNKTDEYCVTYFKKTLSRATSRQFLTSYGNRLDPKLWPIKYIRELGNILRFTGKNSNDSGRLLAFFTTVMEEAVEVKAKNPQWFPQTTEQLMIFDDLVEFMREMYKRLYGKRIKAGGMTHLGRMEAFLLYETMQYMLVDRQGFLNDNNAKLDLAVGGELRDLTKKQQALMDAMEAWKASWPGDKFLLSDFLVTAIDPTELEVLNVSLRPREGAEKDEGDEAIAEEADEHGDFEDEDTHDEEEEEPRPSFTNLSMRPRKPADE</sequence>
<comment type="caution">
    <text evidence="2">The sequence shown here is derived from an EMBL/GenBank/DDBJ whole genome shotgun (WGS) entry which is preliminary data.</text>
</comment>
<evidence type="ECO:0000313" key="2">
    <source>
        <dbReference type="EMBL" id="KAH6691357.1"/>
    </source>
</evidence>